<feature type="region of interest" description="Disordered" evidence="1">
    <location>
        <begin position="1"/>
        <end position="105"/>
    </location>
</feature>
<dbReference type="AlphaFoldDB" id="A0A512M6T0"/>
<feature type="compositionally biased region" description="Basic and acidic residues" evidence="1">
    <location>
        <begin position="31"/>
        <end position="42"/>
    </location>
</feature>
<evidence type="ECO:0000256" key="1">
    <source>
        <dbReference type="SAM" id="MobiDB-lite"/>
    </source>
</evidence>
<name>A0A512M6T0_9BACT</name>
<feature type="compositionally biased region" description="Acidic residues" evidence="1">
    <location>
        <begin position="43"/>
        <end position="54"/>
    </location>
</feature>
<dbReference type="Proteomes" id="UP000321577">
    <property type="component" value="Unassembled WGS sequence"/>
</dbReference>
<dbReference type="EMBL" id="BKAG01000010">
    <property type="protein sequence ID" value="GEP42438.1"/>
    <property type="molecule type" value="Genomic_DNA"/>
</dbReference>
<keyword evidence="3" id="KW-1185">Reference proteome</keyword>
<organism evidence="2 3">
    <name type="scientific">Brevifollis gellanilyticus</name>
    <dbReference type="NCBI Taxonomy" id="748831"/>
    <lineage>
        <taxon>Bacteria</taxon>
        <taxon>Pseudomonadati</taxon>
        <taxon>Verrucomicrobiota</taxon>
        <taxon>Verrucomicrobiia</taxon>
        <taxon>Verrucomicrobiales</taxon>
        <taxon>Verrucomicrobiaceae</taxon>
    </lineage>
</organism>
<evidence type="ECO:0000313" key="3">
    <source>
        <dbReference type="Proteomes" id="UP000321577"/>
    </source>
</evidence>
<gene>
    <name evidence="2" type="ORF">BGE01nite_17290</name>
</gene>
<accession>A0A512M6T0</accession>
<dbReference type="RefSeq" id="WP_146850038.1">
    <property type="nucleotide sequence ID" value="NZ_BKAG01000010.1"/>
</dbReference>
<feature type="compositionally biased region" description="Basic and acidic residues" evidence="1">
    <location>
        <begin position="55"/>
        <end position="64"/>
    </location>
</feature>
<evidence type="ECO:0000313" key="2">
    <source>
        <dbReference type="EMBL" id="GEP42438.1"/>
    </source>
</evidence>
<sequence>MPTPPKKQASSSRDLDHDGDVDLADDASNDLNRDGRIDANDREEFDLDNDNDIDAADRELKQKQDSNGQSVGASLGWRKGAQSWNKEGQGQGNQPPPAGPKLGKT</sequence>
<proteinExistence type="predicted"/>
<comment type="caution">
    <text evidence="2">The sequence shown here is derived from an EMBL/GenBank/DDBJ whole genome shotgun (WGS) entry which is preliminary data.</text>
</comment>
<reference evidence="2 3" key="1">
    <citation type="submission" date="2019-07" db="EMBL/GenBank/DDBJ databases">
        <title>Whole genome shotgun sequence of Brevifollis gellanilyticus NBRC 108608.</title>
        <authorList>
            <person name="Hosoyama A."/>
            <person name="Uohara A."/>
            <person name="Ohji S."/>
            <person name="Ichikawa N."/>
        </authorList>
    </citation>
    <scope>NUCLEOTIDE SEQUENCE [LARGE SCALE GENOMIC DNA]</scope>
    <source>
        <strain evidence="2 3">NBRC 108608</strain>
    </source>
</reference>
<protein>
    <submittedName>
        <fullName evidence="2">Uncharacterized protein</fullName>
    </submittedName>
</protein>